<proteinExistence type="predicted"/>
<reference evidence="4 5" key="1">
    <citation type="submission" date="2019-05" db="EMBL/GenBank/DDBJ databases">
        <title>Emergence of the Ug99 lineage of the wheat stem rust pathogen through somatic hybridization.</title>
        <authorList>
            <person name="Li F."/>
            <person name="Upadhyaya N.M."/>
            <person name="Sperschneider J."/>
            <person name="Matny O."/>
            <person name="Nguyen-Phuc H."/>
            <person name="Mago R."/>
            <person name="Raley C."/>
            <person name="Miller M.E."/>
            <person name="Silverstein K.A.T."/>
            <person name="Henningsen E."/>
            <person name="Hirsch C.D."/>
            <person name="Visser B."/>
            <person name="Pretorius Z.A."/>
            <person name="Steffenson B.J."/>
            <person name="Schwessinger B."/>
            <person name="Dodds P.N."/>
            <person name="Figueroa M."/>
        </authorList>
    </citation>
    <scope>NUCLEOTIDE SEQUENCE [LARGE SCALE GENOMIC DNA]</scope>
    <source>
        <strain evidence="2">21-0</strain>
        <strain evidence="3 5">Ug99</strain>
    </source>
</reference>
<name>A0A5B0MIE5_PUCGR</name>
<accession>A0A5B0MIE5</accession>
<dbReference type="EMBL" id="VSWC01000145">
    <property type="protein sequence ID" value="KAA1076695.1"/>
    <property type="molecule type" value="Genomic_DNA"/>
</dbReference>
<evidence type="ECO:0000313" key="3">
    <source>
        <dbReference type="EMBL" id="KAA1122131.1"/>
    </source>
</evidence>
<evidence type="ECO:0000313" key="1">
    <source>
        <dbReference type="EMBL" id="KAA1073541.1"/>
    </source>
</evidence>
<dbReference type="OrthoDB" id="2509270at2759"/>
<organism evidence="2 4">
    <name type="scientific">Puccinia graminis f. sp. tritici</name>
    <dbReference type="NCBI Taxonomy" id="56615"/>
    <lineage>
        <taxon>Eukaryota</taxon>
        <taxon>Fungi</taxon>
        <taxon>Dikarya</taxon>
        <taxon>Basidiomycota</taxon>
        <taxon>Pucciniomycotina</taxon>
        <taxon>Pucciniomycetes</taxon>
        <taxon>Pucciniales</taxon>
        <taxon>Pucciniaceae</taxon>
        <taxon>Puccinia</taxon>
    </lineage>
</organism>
<dbReference type="EMBL" id="VSWC01000158">
    <property type="protein sequence ID" value="KAA1073541.1"/>
    <property type="molecule type" value="Genomic_DNA"/>
</dbReference>
<sequence length="178" mass="20000">MHQLTGYVDFGNQLEKFHSYLKGPAQNRLFQLKGKHGHITAIRPHRSTNKPGLGSSRTNLAPEILKNRILENNSDSSVEKFKTHQPVILEGDLLDAVNDKVTEELGHIWKSLQIQLKNLHSQSLQASENSSANLVPLRCLLLLANLVHQHDFLPSISNQGTTIYEPETAFQTVHGHFD</sequence>
<keyword evidence="4" id="KW-1185">Reference proteome</keyword>
<dbReference type="AlphaFoldDB" id="A0A5B0MIE5"/>
<comment type="caution">
    <text evidence="2">The sequence shown here is derived from an EMBL/GenBank/DDBJ whole genome shotgun (WGS) entry which is preliminary data.</text>
</comment>
<evidence type="ECO:0000313" key="5">
    <source>
        <dbReference type="Proteomes" id="UP000325313"/>
    </source>
</evidence>
<protein>
    <submittedName>
        <fullName evidence="2">Uncharacterized protein</fullName>
    </submittedName>
</protein>
<evidence type="ECO:0000313" key="4">
    <source>
        <dbReference type="Proteomes" id="UP000324748"/>
    </source>
</evidence>
<dbReference type="Proteomes" id="UP000324748">
    <property type="component" value="Unassembled WGS sequence"/>
</dbReference>
<evidence type="ECO:0000313" key="2">
    <source>
        <dbReference type="EMBL" id="KAA1076695.1"/>
    </source>
</evidence>
<dbReference type="Proteomes" id="UP000325313">
    <property type="component" value="Unassembled WGS sequence"/>
</dbReference>
<dbReference type="EMBL" id="VDEP01000236">
    <property type="protein sequence ID" value="KAA1122131.1"/>
    <property type="molecule type" value="Genomic_DNA"/>
</dbReference>
<gene>
    <name evidence="1" type="ORF">PGT21_015012</name>
    <name evidence="2" type="ORF">PGT21_016226</name>
    <name evidence="3" type="ORF">PGTUg99_029273</name>
</gene>